<evidence type="ECO:0000313" key="6">
    <source>
        <dbReference type="EMBL" id="CUV66562.1"/>
    </source>
</evidence>
<feature type="domain" description="Cytochrome c" evidence="5">
    <location>
        <begin position="24"/>
        <end position="123"/>
    </location>
</feature>
<dbReference type="Pfam" id="PF00034">
    <property type="entry name" value="Cytochrom_C"/>
    <property type="match status" value="1"/>
</dbReference>
<dbReference type="GO" id="GO:0020037">
    <property type="term" value="F:heme binding"/>
    <property type="evidence" value="ECO:0007669"/>
    <property type="project" value="InterPro"/>
</dbReference>
<evidence type="ECO:0000256" key="1">
    <source>
        <dbReference type="ARBA" id="ARBA00022617"/>
    </source>
</evidence>
<dbReference type="PROSITE" id="PS51257">
    <property type="entry name" value="PROKAR_LIPOPROTEIN"/>
    <property type="match status" value="1"/>
</dbReference>
<dbReference type="GO" id="GO:0009055">
    <property type="term" value="F:electron transfer activity"/>
    <property type="evidence" value="ECO:0007669"/>
    <property type="project" value="InterPro"/>
</dbReference>
<dbReference type="SUPFAM" id="SSF46626">
    <property type="entry name" value="Cytochrome c"/>
    <property type="match status" value="1"/>
</dbReference>
<evidence type="ECO:0000256" key="2">
    <source>
        <dbReference type="ARBA" id="ARBA00022723"/>
    </source>
</evidence>
<keyword evidence="1 4" id="KW-0349">Heme</keyword>
<reference evidence="6" key="1">
    <citation type="submission" date="2015-11" db="EMBL/GenBank/DDBJ databases">
        <authorList>
            <person name="Zhang Y."/>
            <person name="Guo Z."/>
        </authorList>
    </citation>
    <scope>NUCLEOTIDE SEQUENCE</scope>
    <source>
        <strain evidence="6">BN30871</strain>
    </source>
</reference>
<evidence type="ECO:0000256" key="3">
    <source>
        <dbReference type="ARBA" id="ARBA00023004"/>
    </source>
</evidence>
<name>A0A0S4XQG0_9BACT</name>
<gene>
    <name evidence="6" type="ORF">BN3087_90003</name>
</gene>
<keyword evidence="2 4" id="KW-0479">Metal-binding</keyword>
<sequence length="128" mass="14421">MKKTLSILFGISILFFTTGCEKKENVDEAKITYKLTTAQVYEQMCVKCHGKNGEGNTKKKGPALNDQTIQELRLGITDIKMGGSGVNSSGTEHEVMEHNMKKIIEKGMDYDTDLMAKYIYDNFNINKK</sequence>
<dbReference type="InterPro" id="IPR036909">
    <property type="entry name" value="Cyt_c-like_dom_sf"/>
</dbReference>
<dbReference type="GO" id="GO:0046872">
    <property type="term" value="F:metal ion binding"/>
    <property type="evidence" value="ECO:0007669"/>
    <property type="project" value="UniProtKB-KW"/>
</dbReference>
<dbReference type="AlphaFoldDB" id="A0A0S4XQG0"/>
<protein>
    <recommendedName>
        <fullName evidence="5">Cytochrome c domain-containing protein</fullName>
    </recommendedName>
</protein>
<evidence type="ECO:0000256" key="4">
    <source>
        <dbReference type="PROSITE-ProRule" id="PRU00433"/>
    </source>
</evidence>
<dbReference type="Gene3D" id="1.10.760.10">
    <property type="entry name" value="Cytochrome c-like domain"/>
    <property type="match status" value="1"/>
</dbReference>
<keyword evidence="3 4" id="KW-0408">Iron</keyword>
<dbReference type="PROSITE" id="PS51007">
    <property type="entry name" value="CYTC"/>
    <property type="match status" value="1"/>
</dbReference>
<evidence type="ECO:0000259" key="5">
    <source>
        <dbReference type="PROSITE" id="PS51007"/>
    </source>
</evidence>
<proteinExistence type="predicted"/>
<accession>A0A0S4XQG0</accession>
<dbReference type="EMBL" id="FAXN01000095">
    <property type="protein sequence ID" value="CUV66562.1"/>
    <property type="molecule type" value="Genomic_DNA"/>
</dbReference>
<organism evidence="6">
    <name type="scientific">Sulfurovum sp. enrichment culture clone C5</name>
    <dbReference type="NCBI Taxonomy" id="497650"/>
    <lineage>
        <taxon>Bacteria</taxon>
        <taxon>Pseudomonadati</taxon>
        <taxon>Campylobacterota</taxon>
        <taxon>Epsilonproteobacteria</taxon>
        <taxon>Campylobacterales</taxon>
        <taxon>Sulfurovaceae</taxon>
        <taxon>Sulfurovum</taxon>
        <taxon>environmental samples</taxon>
    </lineage>
</organism>
<dbReference type="InterPro" id="IPR009056">
    <property type="entry name" value="Cyt_c-like_dom"/>
</dbReference>